<organism evidence="1 2">
    <name type="scientific">Colletotrichum tamarilloi</name>
    <dbReference type="NCBI Taxonomy" id="1209934"/>
    <lineage>
        <taxon>Eukaryota</taxon>
        <taxon>Fungi</taxon>
        <taxon>Dikarya</taxon>
        <taxon>Ascomycota</taxon>
        <taxon>Pezizomycotina</taxon>
        <taxon>Sordariomycetes</taxon>
        <taxon>Hypocreomycetidae</taxon>
        <taxon>Glomerellales</taxon>
        <taxon>Glomerellaceae</taxon>
        <taxon>Colletotrichum</taxon>
        <taxon>Colletotrichum acutatum species complex</taxon>
    </lineage>
</organism>
<keyword evidence="2" id="KW-1185">Reference proteome</keyword>
<evidence type="ECO:0000313" key="1">
    <source>
        <dbReference type="EMBL" id="KAK1509639.1"/>
    </source>
</evidence>
<proteinExistence type="predicted"/>
<comment type="caution">
    <text evidence="1">The sequence shown here is derived from an EMBL/GenBank/DDBJ whole genome shotgun (WGS) entry which is preliminary data.</text>
</comment>
<dbReference type="GeneID" id="85402041"/>
<evidence type="ECO:0000313" key="2">
    <source>
        <dbReference type="Proteomes" id="UP001227543"/>
    </source>
</evidence>
<dbReference type="Proteomes" id="UP001227543">
    <property type="component" value="Unassembled WGS sequence"/>
</dbReference>
<gene>
    <name evidence="1" type="ORF">CTAM01_01762</name>
</gene>
<sequence>MPVLKVVVTPKLRCEKSGCELTKFTTRSNLKRHTQSKHGTAIPMSCGKALPNHKSNIKRHQKSCGKSCMALDQLSAPTEQVSFESPTSATTAATETTNFDFDYGFYPEETGEMDFLIADLPFGDHCQVRREHGAPHEEEQPREL</sequence>
<evidence type="ECO:0008006" key="3">
    <source>
        <dbReference type="Google" id="ProtNLM"/>
    </source>
</evidence>
<dbReference type="RefSeq" id="XP_060387337.1">
    <property type="nucleotide sequence ID" value="XM_060517803.1"/>
</dbReference>
<name>A0ABQ9RPF3_9PEZI</name>
<accession>A0ABQ9RPF3</accession>
<protein>
    <recommendedName>
        <fullName evidence="3">C2H2-type domain-containing protein</fullName>
    </recommendedName>
</protein>
<reference evidence="1 2" key="1">
    <citation type="submission" date="2016-10" db="EMBL/GenBank/DDBJ databases">
        <title>The genome sequence of Colletotrichum fioriniae PJ7.</title>
        <authorList>
            <person name="Baroncelli R."/>
        </authorList>
    </citation>
    <scope>NUCLEOTIDE SEQUENCE [LARGE SCALE GENOMIC DNA]</scope>
    <source>
        <strain evidence="1 2">Tom-12</strain>
    </source>
</reference>
<dbReference type="EMBL" id="MLFU01000004">
    <property type="protein sequence ID" value="KAK1509639.1"/>
    <property type="molecule type" value="Genomic_DNA"/>
</dbReference>